<feature type="domain" description="Transposase DDE" evidence="1">
    <location>
        <begin position="20"/>
        <end position="307"/>
    </location>
</feature>
<name>A0ABS1E2J3_9GAMM</name>
<dbReference type="InterPro" id="IPR047960">
    <property type="entry name" value="Transpos_IS1380"/>
</dbReference>
<proteinExistence type="predicted"/>
<keyword evidence="3" id="KW-1185">Reference proteome</keyword>
<dbReference type="Pfam" id="PF13701">
    <property type="entry name" value="DDE_Tnp_1_4"/>
    <property type="match status" value="1"/>
</dbReference>
<dbReference type="RefSeq" id="WP_200255655.1">
    <property type="nucleotide sequence ID" value="NZ_NRSH01000001.1"/>
</dbReference>
<evidence type="ECO:0000313" key="3">
    <source>
        <dbReference type="Proteomes" id="UP000738126"/>
    </source>
</evidence>
<evidence type="ECO:0000313" key="2">
    <source>
        <dbReference type="EMBL" id="MBK1725447.1"/>
    </source>
</evidence>
<gene>
    <name evidence="2" type="ORF">CKO13_00070</name>
</gene>
<evidence type="ECO:0000259" key="1">
    <source>
        <dbReference type="Pfam" id="PF13701"/>
    </source>
</evidence>
<dbReference type="EMBL" id="NRSH01000001">
    <property type="protein sequence ID" value="MBK1725447.1"/>
    <property type="molecule type" value="Genomic_DNA"/>
</dbReference>
<reference evidence="2 3" key="1">
    <citation type="journal article" date="2020" name="Microorganisms">
        <title>Osmotic Adaptation and Compatible Solute Biosynthesis of Phototrophic Bacteria as Revealed from Genome Analyses.</title>
        <authorList>
            <person name="Imhoff J.F."/>
            <person name="Rahn T."/>
            <person name="Kunzel S."/>
            <person name="Keller A."/>
            <person name="Neulinger S.C."/>
        </authorList>
    </citation>
    <scope>NUCLEOTIDE SEQUENCE [LARGE SCALE GENOMIC DNA]</scope>
    <source>
        <strain evidence="2 3">DSM 15116</strain>
    </source>
</reference>
<protein>
    <recommendedName>
        <fullName evidence="1">Transposase DDE domain-containing protein</fullName>
    </recommendedName>
</protein>
<organism evidence="2 3">
    <name type="scientific">Halorhodospira neutriphila</name>
    <dbReference type="NCBI Taxonomy" id="168379"/>
    <lineage>
        <taxon>Bacteria</taxon>
        <taxon>Pseudomonadati</taxon>
        <taxon>Pseudomonadota</taxon>
        <taxon>Gammaproteobacteria</taxon>
        <taxon>Chromatiales</taxon>
        <taxon>Ectothiorhodospiraceae</taxon>
        <taxon>Halorhodospira</taxon>
    </lineage>
</organism>
<sequence>MLDEALLKLVEQRVRARSQGARTRTMTIDIDGVPLQAHGQQPGSAFNGHTGQRQHDPLFALCAETGDLIGVLLRPGNAGPASQAAAWIPKLVEYLRAHVARQVRVRLDAGFADAATLAALDAHGIGYIARLPRNAALERRFEPHRYRRGRPAKREREWTEAFAYQAGTWERPRRVVMVIRERPGELFRDAFYLVTNIQGSQRFVRRHYQQRGKAEAHFGEYKDVMGESLPCTRRGRATEAQAFARSQALLTLRALAYQLLHVLRDSLERGTGDGWSLRRLREQVLKSAVRVQRHARRLHVILERRAASHWRALLRRLPRVYPAPG</sequence>
<accession>A0ABS1E2J3</accession>
<dbReference type="InterPro" id="IPR025668">
    <property type="entry name" value="Tnp_DDE_dom"/>
</dbReference>
<dbReference type="NCBIfam" id="NF033539">
    <property type="entry name" value="transpos_IS1380"/>
    <property type="match status" value="1"/>
</dbReference>
<dbReference type="InterPro" id="IPR012337">
    <property type="entry name" value="RNaseH-like_sf"/>
</dbReference>
<dbReference type="Proteomes" id="UP000738126">
    <property type="component" value="Unassembled WGS sequence"/>
</dbReference>
<comment type="caution">
    <text evidence="2">The sequence shown here is derived from an EMBL/GenBank/DDBJ whole genome shotgun (WGS) entry which is preliminary data.</text>
</comment>
<dbReference type="SUPFAM" id="SSF53098">
    <property type="entry name" value="Ribonuclease H-like"/>
    <property type="match status" value="1"/>
</dbReference>